<dbReference type="InterPro" id="IPR050300">
    <property type="entry name" value="GDXG_lipolytic_enzyme"/>
</dbReference>
<organism evidence="4 5">
    <name type="scientific">Dokdonella fugitiva</name>
    <dbReference type="NCBI Taxonomy" id="328517"/>
    <lineage>
        <taxon>Bacteria</taxon>
        <taxon>Pseudomonadati</taxon>
        <taxon>Pseudomonadota</taxon>
        <taxon>Gammaproteobacteria</taxon>
        <taxon>Lysobacterales</taxon>
        <taxon>Rhodanobacteraceae</taxon>
        <taxon>Dokdonella</taxon>
    </lineage>
</organism>
<evidence type="ECO:0000256" key="2">
    <source>
        <dbReference type="SAM" id="SignalP"/>
    </source>
</evidence>
<keyword evidence="2" id="KW-0732">Signal</keyword>
<reference evidence="4 5" key="1">
    <citation type="submission" date="2020-07" db="EMBL/GenBank/DDBJ databases">
        <title>Genomic Encyclopedia of Type Strains, Phase IV (KMG-V): Genome sequencing to study the core and pangenomes of soil and plant-associated prokaryotes.</title>
        <authorList>
            <person name="Whitman W."/>
        </authorList>
    </citation>
    <scope>NUCLEOTIDE SEQUENCE [LARGE SCALE GENOMIC DNA]</scope>
    <source>
        <strain evidence="4 5">RH2WT43</strain>
    </source>
</reference>
<dbReference type="Proteomes" id="UP000550401">
    <property type="component" value="Unassembled WGS sequence"/>
</dbReference>
<feature type="chain" id="PRO_5032346983" evidence="2">
    <location>
        <begin position="25"/>
        <end position="319"/>
    </location>
</feature>
<accession>A0A839F3D5</accession>
<comment type="caution">
    <text evidence="4">The sequence shown here is derived from an EMBL/GenBank/DDBJ whole genome shotgun (WGS) entry which is preliminary data.</text>
</comment>
<dbReference type="PANTHER" id="PTHR48081:SF6">
    <property type="entry name" value="PEPTIDASE S9 PROLYL OLIGOPEPTIDASE CATALYTIC DOMAIN-CONTAINING PROTEIN"/>
    <property type="match status" value="1"/>
</dbReference>
<evidence type="ECO:0000259" key="3">
    <source>
        <dbReference type="Pfam" id="PF20434"/>
    </source>
</evidence>
<evidence type="ECO:0000313" key="5">
    <source>
        <dbReference type="Proteomes" id="UP000550401"/>
    </source>
</evidence>
<proteinExistence type="predicted"/>
<keyword evidence="5" id="KW-1185">Reference proteome</keyword>
<feature type="domain" description="BD-FAE-like" evidence="3">
    <location>
        <begin position="150"/>
        <end position="193"/>
    </location>
</feature>
<dbReference type="EMBL" id="JACGXL010000004">
    <property type="protein sequence ID" value="MBA8888542.1"/>
    <property type="molecule type" value="Genomic_DNA"/>
</dbReference>
<evidence type="ECO:0000313" key="4">
    <source>
        <dbReference type="EMBL" id="MBA8888542.1"/>
    </source>
</evidence>
<protein>
    <submittedName>
        <fullName evidence="4">Acetyl esterase/lipase</fullName>
    </submittedName>
</protein>
<dbReference type="InterPro" id="IPR049492">
    <property type="entry name" value="BD-FAE-like_dom"/>
</dbReference>
<dbReference type="PANTHER" id="PTHR48081">
    <property type="entry name" value="AB HYDROLASE SUPERFAMILY PROTEIN C4A8.06C"/>
    <property type="match status" value="1"/>
</dbReference>
<dbReference type="InterPro" id="IPR029058">
    <property type="entry name" value="AB_hydrolase_fold"/>
</dbReference>
<gene>
    <name evidence="4" type="ORF">FHW12_002775</name>
</gene>
<sequence length="319" mass="34310">MIRTLALLGVVTGAAMTDASIVHAAQWQPPSGIEQIALWPDTAAIARPEVRGEERAVEQASLVAGQPWTAVEDVVRPTLSVFPAKGANTGVAIVVFPGGGYNVLAIDLEGTEVCDGFTPLGITCAVLKYRVPGSGEHWDKHCNCRRKPREPMALQDAQRAISVLRSRAGEWGIDPHKVGVIGFSAGGHLSAAVSNEPTRRYVPVDGADAQRVRPDFSLVLYPGHLWDGRHLEQVTNLAPVGAATPPTFILQAQDDPVDDVHESIVYYLALLKAQAPVELHLYAHGGHAFGMRPTAQPITHWPALVETWLRAIGMLPPAR</sequence>
<dbReference type="GO" id="GO:0016787">
    <property type="term" value="F:hydrolase activity"/>
    <property type="evidence" value="ECO:0007669"/>
    <property type="project" value="UniProtKB-KW"/>
</dbReference>
<feature type="signal peptide" evidence="2">
    <location>
        <begin position="1"/>
        <end position="24"/>
    </location>
</feature>
<name>A0A839F3D5_9GAMM</name>
<evidence type="ECO:0000256" key="1">
    <source>
        <dbReference type="ARBA" id="ARBA00022801"/>
    </source>
</evidence>
<dbReference type="SUPFAM" id="SSF53474">
    <property type="entry name" value="alpha/beta-Hydrolases"/>
    <property type="match status" value="1"/>
</dbReference>
<keyword evidence="1" id="KW-0378">Hydrolase</keyword>
<dbReference type="Gene3D" id="3.40.50.1820">
    <property type="entry name" value="alpha/beta hydrolase"/>
    <property type="match status" value="1"/>
</dbReference>
<dbReference type="Pfam" id="PF20434">
    <property type="entry name" value="BD-FAE"/>
    <property type="match status" value="1"/>
</dbReference>
<dbReference type="AlphaFoldDB" id="A0A839F3D5"/>